<sequence length="232" mass="26703">MVFVVAEIGVNWDGDFEIAKSMMENARNAGCNAVKFQSFNEDIIKDHPQKSRLFKSSISKNNIEIINELAKETGIEWFCTPMTVDAVELLNPFVKRFKIREYDGRELVENKITDLFENLLETGKQIMISTEKSPTSCKFFKHPQVQWLYCVPKYPCNINDLDFKNIKEFHGFSNHCCEITAPLTAAILGANIIEVHITPDKSKDFFDNNVSFGYTELSELVRLIRCFEKIPK</sequence>
<dbReference type="EMBL" id="UINC01014288">
    <property type="protein sequence ID" value="SVA61054.1"/>
    <property type="molecule type" value="Genomic_DNA"/>
</dbReference>
<accession>A0A381X8J4</accession>
<organism evidence="2">
    <name type="scientific">marine metagenome</name>
    <dbReference type="NCBI Taxonomy" id="408172"/>
    <lineage>
        <taxon>unclassified sequences</taxon>
        <taxon>metagenomes</taxon>
        <taxon>ecological metagenomes</taxon>
    </lineage>
</organism>
<evidence type="ECO:0000313" key="2">
    <source>
        <dbReference type="EMBL" id="SVA61054.1"/>
    </source>
</evidence>
<evidence type="ECO:0000259" key="1">
    <source>
        <dbReference type="Pfam" id="PF03102"/>
    </source>
</evidence>
<proteinExistence type="predicted"/>
<dbReference type="SUPFAM" id="SSF51569">
    <property type="entry name" value="Aldolase"/>
    <property type="match status" value="1"/>
</dbReference>
<dbReference type="PANTHER" id="PTHR42966:SF1">
    <property type="entry name" value="SIALIC ACID SYNTHASE"/>
    <property type="match status" value="1"/>
</dbReference>
<protein>
    <recommendedName>
        <fullName evidence="1">PseI/NeuA/B-like domain-containing protein</fullName>
    </recommendedName>
</protein>
<reference evidence="2" key="1">
    <citation type="submission" date="2018-05" db="EMBL/GenBank/DDBJ databases">
        <authorList>
            <person name="Lanie J.A."/>
            <person name="Ng W.-L."/>
            <person name="Kazmierczak K.M."/>
            <person name="Andrzejewski T.M."/>
            <person name="Davidsen T.M."/>
            <person name="Wayne K.J."/>
            <person name="Tettelin H."/>
            <person name="Glass J.I."/>
            <person name="Rusch D."/>
            <person name="Podicherti R."/>
            <person name="Tsui H.-C.T."/>
            <person name="Winkler M.E."/>
        </authorList>
    </citation>
    <scope>NUCLEOTIDE SEQUENCE</scope>
</reference>
<dbReference type="Pfam" id="PF03102">
    <property type="entry name" value="NeuB"/>
    <property type="match status" value="1"/>
</dbReference>
<dbReference type="Gene3D" id="3.20.20.70">
    <property type="entry name" value="Aldolase class I"/>
    <property type="match status" value="1"/>
</dbReference>
<name>A0A381X8J4_9ZZZZ</name>
<feature type="domain" description="PseI/NeuA/B-like" evidence="1">
    <location>
        <begin position="22"/>
        <end position="229"/>
    </location>
</feature>
<dbReference type="GO" id="GO:0016051">
    <property type="term" value="P:carbohydrate biosynthetic process"/>
    <property type="evidence" value="ECO:0007669"/>
    <property type="project" value="InterPro"/>
</dbReference>
<dbReference type="PANTHER" id="PTHR42966">
    <property type="entry name" value="N-ACETYLNEURAMINATE SYNTHASE"/>
    <property type="match status" value="1"/>
</dbReference>
<dbReference type="InterPro" id="IPR013785">
    <property type="entry name" value="Aldolase_TIM"/>
</dbReference>
<dbReference type="InterPro" id="IPR051690">
    <property type="entry name" value="PseI-like"/>
</dbReference>
<dbReference type="InterPro" id="IPR013132">
    <property type="entry name" value="PseI/NeuA/B-like_N"/>
</dbReference>
<dbReference type="GO" id="GO:0047444">
    <property type="term" value="F:N-acylneuraminate-9-phosphate synthase activity"/>
    <property type="evidence" value="ECO:0007669"/>
    <property type="project" value="TreeGrafter"/>
</dbReference>
<gene>
    <name evidence="2" type="ORF">METZ01_LOCUS113908</name>
</gene>
<dbReference type="AlphaFoldDB" id="A0A381X8J4"/>